<name>A0A813ZQ25_9BILA</name>
<dbReference type="AlphaFoldDB" id="A0A813ZQ25"/>
<dbReference type="PANTHER" id="PTHR46205:SF3">
    <property type="entry name" value="LOQUACIOUS, ISOFORM B"/>
    <property type="match status" value="1"/>
</dbReference>
<dbReference type="EMBL" id="CAJNOC010001948">
    <property type="protein sequence ID" value="CAF0902546.1"/>
    <property type="molecule type" value="Genomic_DNA"/>
</dbReference>
<dbReference type="PROSITE" id="PS50137">
    <property type="entry name" value="DS_RBD"/>
    <property type="match status" value="2"/>
</dbReference>
<feature type="domain" description="DRBM" evidence="4">
    <location>
        <begin position="39"/>
        <end position="111"/>
    </location>
</feature>
<feature type="region of interest" description="Disordered" evidence="3">
    <location>
        <begin position="1"/>
        <end position="25"/>
    </location>
</feature>
<feature type="domain" description="DRBM" evidence="4">
    <location>
        <begin position="200"/>
        <end position="298"/>
    </location>
</feature>
<proteinExistence type="predicted"/>
<evidence type="ECO:0000256" key="2">
    <source>
        <dbReference type="PROSITE-ProRule" id="PRU00266"/>
    </source>
</evidence>
<evidence type="ECO:0000256" key="3">
    <source>
        <dbReference type="SAM" id="MobiDB-lite"/>
    </source>
</evidence>
<organism evidence="5 6">
    <name type="scientific">Brachionus calyciflorus</name>
    <dbReference type="NCBI Taxonomy" id="104777"/>
    <lineage>
        <taxon>Eukaryota</taxon>
        <taxon>Metazoa</taxon>
        <taxon>Spiralia</taxon>
        <taxon>Gnathifera</taxon>
        <taxon>Rotifera</taxon>
        <taxon>Eurotatoria</taxon>
        <taxon>Monogononta</taxon>
        <taxon>Pseudotrocha</taxon>
        <taxon>Ploima</taxon>
        <taxon>Brachionidae</taxon>
        <taxon>Brachionus</taxon>
    </lineage>
</organism>
<evidence type="ECO:0000313" key="6">
    <source>
        <dbReference type="Proteomes" id="UP000663879"/>
    </source>
</evidence>
<evidence type="ECO:0000259" key="4">
    <source>
        <dbReference type="PROSITE" id="PS50137"/>
    </source>
</evidence>
<sequence length="306" mass="34710">MSEETSVSKKRTLESDSDLSQDSSKRLKISNESYVKSHNYKNSIQYIHEIPNIQPIKFEMLAQEGQAHKPVFKFCLNINIEGQAVAFYSSGASKKQAKIIAALKAISHLIDLPSFFHPDEIEAYKYLISVESKVNNIDKSALEKFESSSFDVSVPVAETKICEIKSVNPVKNEAILKEITTESSKLEFDLKTKEIISTRNSLTILNHLLPKKLYTENLVEESGQAHSKIFKFEIRVIRDELKQSKIQFYLDLENESSKIKDSPLFKNLGDEFIFYGIGSTKKIAKSRAAQHLLEVLFNIKLSNPGK</sequence>
<dbReference type="SMART" id="SM00358">
    <property type="entry name" value="DSRM"/>
    <property type="match status" value="2"/>
</dbReference>
<dbReference type="GO" id="GO:0035197">
    <property type="term" value="F:siRNA binding"/>
    <property type="evidence" value="ECO:0007669"/>
    <property type="project" value="TreeGrafter"/>
</dbReference>
<keyword evidence="6" id="KW-1185">Reference proteome</keyword>
<dbReference type="PANTHER" id="PTHR46205">
    <property type="entry name" value="LOQUACIOUS, ISOFORM B"/>
    <property type="match status" value="1"/>
</dbReference>
<comment type="caution">
    <text evidence="5">The sequence shown here is derived from an EMBL/GenBank/DDBJ whole genome shotgun (WGS) entry which is preliminary data.</text>
</comment>
<dbReference type="GO" id="GO:0005634">
    <property type="term" value="C:nucleus"/>
    <property type="evidence" value="ECO:0007669"/>
    <property type="project" value="TreeGrafter"/>
</dbReference>
<dbReference type="Pfam" id="PF00035">
    <property type="entry name" value="dsrm"/>
    <property type="match status" value="2"/>
</dbReference>
<gene>
    <name evidence="5" type="ORF">OXX778_LOCUS11473</name>
</gene>
<dbReference type="GO" id="GO:0016442">
    <property type="term" value="C:RISC complex"/>
    <property type="evidence" value="ECO:0007669"/>
    <property type="project" value="TreeGrafter"/>
</dbReference>
<evidence type="ECO:0000256" key="1">
    <source>
        <dbReference type="ARBA" id="ARBA00022884"/>
    </source>
</evidence>
<protein>
    <recommendedName>
        <fullName evidence="4">DRBM domain-containing protein</fullName>
    </recommendedName>
</protein>
<dbReference type="SUPFAM" id="SSF54768">
    <property type="entry name" value="dsRNA-binding domain-like"/>
    <property type="match status" value="2"/>
</dbReference>
<dbReference type="Gene3D" id="3.30.160.20">
    <property type="match status" value="2"/>
</dbReference>
<dbReference type="Proteomes" id="UP000663879">
    <property type="component" value="Unassembled WGS sequence"/>
</dbReference>
<dbReference type="GO" id="GO:0030422">
    <property type="term" value="P:siRNA processing"/>
    <property type="evidence" value="ECO:0007669"/>
    <property type="project" value="TreeGrafter"/>
</dbReference>
<accession>A0A813ZQ25</accession>
<evidence type="ECO:0000313" key="5">
    <source>
        <dbReference type="EMBL" id="CAF0902546.1"/>
    </source>
</evidence>
<dbReference type="GO" id="GO:0070920">
    <property type="term" value="P:regulation of regulatory ncRNA processing"/>
    <property type="evidence" value="ECO:0007669"/>
    <property type="project" value="TreeGrafter"/>
</dbReference>
<dbReference type="GO" id="GO:0003725">
    <property type="term" value="F:double-stranded RNA binding"/>
    <property type="evidence" value="ECO:0007669"/>
    <property type="project" value="TreeGrafter"/>
</dbReference>
<dbReference type="GO" id="GO:0070578">
    <property type="term" value="C:RISC-loading complex"/>
    <property type="evidence" value="ECO:0007669"/>
    <property type="project" value="TreeGrafter"/>
</dbReference>
<dbReference type="GO" id="GO:0005737">
    <property type="term" value="C:cytoplasm"/>
    <property type="evidence" value="ECO:0007669"/>
    <property type="project" value="TreeGrafter"/>
</dbReference>
<dbReference type="InterPro" id="IPR051247">
    <property type="entry name" value="RLC_Component"/>
</dbReference>
<keyword evidence="1 2" id="KW-0694">RNA-binding</keyword>
<dbReference type="InterPro" id="IPR014720">
    <property type="entry name" value="dsRBD_dom"/>
</dbReference>
<reference evidence="5" key="1">
    <citation type="submission" date="2021-02" db="EMBL/GenBank/DDBJ databases">
        <authorList>
            <person name="Nowell W R."/>
        </authorList>
    </citation>
    <scope>NUCLEOTIDE SEQUENCE</scope>
    <source>
        <strain evidence="5">Ploen Becks lab</strain>
    </source>
</reference>